<keyword evidence="6" id="KW-1185">Reference proteome</keyword>
<dbReference type="EMBL" id="ABIB01000005">
    <property type="protein sequence ID" value="EDP95998.1"/>
    <property type="molecule type" value="Genomic_DNA"/>
</dbReference>
<evidence type="ECO:0000313" key="6">
    <source>
        <dbReference type="Proteomes" id="UP000002945"/>
    </source>
</evidence>
<evidence type="ECO:0000256" key="3">
    <source>
        <dbReference type="SAM" id="SignalP"/>
    </source>
</evidence>
<evidence type="ECO:0000256" key="1">
    <source>
        <dbReference type="ARBA" id="ARBA00022729"/>
    </source>
</evidence>
<name>A9DXF7_9FLAO</name>
<keyword evidence="2" id="KW-0697">Rotamase</keyword>
<dbReference type="Gene3D" id="3.10.50.40">
    <property type="match status" value="2"/>
</dbReference>
<dbReference type="SUPFAM" id="SSF54534">
    <property type="entry name" value="FKBP-like"/>
    <property type="match status" value="2"/>
</dbReference>
<reference evidence="5 6" key="1">
    <citation type="journal article" date="2011" name="J. Bacteriol.">
        <title>Genome sequence of the algicidal bacterium Kordia algicida OT-1.</title>
        <authorList>
            <person name="Lee H.S."/>
            <person name="Kang S.G."/>
            <person name="Kwon K.K."/>
            <person name="Lee J.H."/>
            <person name="Kim S.J."/>
        </authorList>
    </citation>
    <scope>NUCLEOTIDE SEQUENCE [LARGE SCALE GENOMIC DNA]</scope>
    <source>
        <strain evidence="5 6">OT-1</strain>
    </source>
</reference>
<dbReference type="InterPro" id="IPR050280">
    <property type="entry name" value="OMP_Chaperone_SurA"/>
</dbReference>
<evidence type="ECO:0000313" key="5">
    <source>
        <dbReference type="EMBL" id="EDP95998.1"/>
    </source>
</evidence>
<dbReference type="InterPro" id="IPR027304">
    <property type="entry name" value="Trigger_fact/SurA_dom_sf"/>
</dbReference>
<dbReference type="eggNOG" id="COG0760">
    <property type="taxonomic scope" value="Bacteria"/>
</dbReference>
<dbReference type="GO" id="GO:0003755">
    <property type="term" value="F:peptidyl-prolyl cis-trans isomerase activity"/>
    <property type="evidence" value="ECO:0007669"/>
    <property type="project" value="UniProtKB-KW"/>
</dbReference>
<dbReference type="InterPro" id="IPR000297">
    <property type="entry name" value="PPIase_PpiC"/>
</dbReference>
<comment type="caution">
    <text evidence="5">The sequence shown here is derived from an EMBL/GenBank/DDBJ whole genome shotgun (WGS) entry which is preliminary data.</text>
</comment>
<dbReference type="InterPro" id="IPR046357">
    <property type="entry name" value="PPIase_dom_sf"/>
</dbReference>
<feature type="signal peptide" evidence="3">
    <location>
        <begin position="1"/>
        <end position="32"/>
    </location>
</feature>
<dbReference type="Pfam" id="PF00639">
    <property type="entry name" value="Rotamase"/>
    <property type="match status" value="2"/>
</dbReference>
<sequence>MQLSKNSLKLTINTMKQSIYVLLLLVAFGMQAQETEDAKEEVTMVSKTMTEAKTQMNDSTKSTTKRVKIDGVAAVVGDFIILDSDIDKTLLDLRQQGVSLEGLTKCKLLGKLMEDKLYAHQAIQDSIEVSPGEIRDRVNQSIEYFSQQIGGMDKLLKFYAMEDEAALRKRLTEITKVQFLTQRMQSKVVRDVEITPEEVRQFFEKIPADQRPRIGVELEVSQIIIEPEPSKEAVDKVIQKLKDIKAEVEGGSSFGTKAILYSKDRASGRQGGLMPINKRQSLAKEFKDVAFSLQQGEISDPFETDFGWHIVMVEKVRGQERDVRHILLIPEVTADRLEEARKEIDTLRTRIVAGELTFEEAARSFSDDKETRNNGGKLINPATYDTHFELTKMDPEQYAQIEPLKGDEISIPLIDETRTGQKRFKLLKVTNRYDEHIADYSKDYIKIKNLALKEKQLKEVEKWIKQKIEDTYINVNKGNRDCEFQNNWLKK</sequence>
<feature type="domain" description="PpiC" evidence="4">
    <location>
        <begin position="318"/>
        <end position="413"/>
    </location>
</feature>
<dbReference type="STRING" id="391587.KAOT1_07513"/>
<dbReference type="Proteomes" id="UP000002945">
    <property type="component" value="Unassembled WGS sequence"/>
</dbReference>
<dbReference type="PROSITE" id="PS50198">
    <property type="entry name" value="PPIC_PPIASE_2"/>
    <property type="match status" value="2"/>
</dbReference>
<dbReference type="SUPFAM" id="SSF109998">
    <property type="entry name" value="Triger factor/SurA peptide-binding domain-like"/>
    <property type="match status" value="1"/>
</dbReference>
<dbReference type="PANTHER" id="PTHR47637">
    <property type="entry name" value="CHAPERONE SURA"/>
    <property type="match status" value="1"/>
</dbReference>
<evidence type="ECO:0000256" key="2">
    <source>
        <dbReference type="PROSITE-ProRule" id="PRU00278"/>
    </source>
</evidence>
<keyword evidence="2 5" id="KW-0413">Isomerase</keyword>
<accession>A9DXF7</accession>
<feature type="domain" description="PpiC" evidence="4">
    <location>
        <begin position="215"/>
        <end position="315"/>
    </location>
</feature>
<dbReference type="AlphaFoldDB" id="A9DXF7"/>
<organism evidence="5 6">
    <name type="scientific">Kordia algicida OT-1</name>
    <dbReference type="NCBI Taxonomy" id="391587"/>
    <lineage>
        <taxon>Bacteria</taxon>
        <taxon>Pseudomonadati</taxon>
        <taxon>Bacteroidota</taxon>
        <taxon>Flavobacteriia</taxon>
        <taxon>Flavobacteriales</taxon>
        <taxon>Flavobacteriaceae</taxon>
        <taxon>Kordia</taxon>
    </lineage>
</organism>
<protein>
    <submittedName>
        <fullName evidence="5">Putative exported peptidyl-prolyl cis-trans isomerase</fullName>
    </submittedName>
</protein>
<dbReference type="Gene3D" id="1.10.4030.10">
    <property type="entry name" value="Porin chaperone SurA, peptide-binding domain"/>
    <property type="match status" value="1"/>
</dbReference>
<feature type="chain" id="PRO_5007909851" evidence="3">
    <location>
        <begin position="33"/>
        <end position="491"/>
    </location>
</feature>
<keyword evidence="1 3" id="KW-0732">Signal</keyword>
<gene>
    <name evidence="5" type="ORF">KAOT1_07513</name>
</gene>
<dbReference type="OrthoDB" id="14196at2"/>
<dbReference type="PANTHER" id="PTHR47637:SF1">
    <property type="entry name" value="CHAPERONE SURA"/>
    <property type="match status" value="1"/>
</dbReference>
<dbReference type="HOGENOM" id="CLU_034646_13_0_10"/>
<proteinExistence type="predicted"/>
<evidence type="ECO:0000259" key="4">
    <source>
        <dbReference type="PROSITE" id="PS50198"/>
    </source>
</evidence>